<dbReference type="Proteomes" id="UP001152795">
    <property type="component" value="Unassembled WGS sequence"/>
</dbReference>
<gene>
    <name evidence="1" type="ORF">PACLA_8A058148</name>
</gene>
<evidence type="ECO:0000313" key="1">
    <source>
        <dbReference type="EMBL" id="CAB4000143.1"/>
    </source>
</evidence>
<name>A0A7D9I9A3_PARCT</name>
<sequence>MFYTTEQAVKNNCDKTFVTALTDGVATQCQHDLNHTCRLAMKTELNQDLNQEQKEFVPHSRQQVVDPKTPIARHTTATKTMISTISTTKTRTFFRLRLGSRNKRKKAGSRNKRKKAGSMNK</sequence>
<protein>
    <submittedName>
        <fullName evidence="1">Uncharacterized protein</fullName>
    </submittedName>
</protein>
<dbReference type="AlphaFoldDB" id="A0A7D9I9A3"/>
<accession>A0A7D9I9A3</accession>
<comment type="caution">
    <text evidence="1">The sequence shown here is derived from an EMBL/GenBank/DDBJ whole genome shotgun (WGS) entry which is preliminary data.</text>
</comment>
<evidence type="ECO:0000313" key="2">
    <source>
        <dbReference type="Proteomes" id="UP001152795"/>
    </source>
</evidence>
<dbReference type="EMBL" id="CACRXK020003764">
    <property type="protein sequence ID" value="CAB4000143.1"/>
    <property type="molecule type" value="Genomic_DNA"/>
</dbReference>
<proteinExistence type="predicted"/>
<keyword evidence="2" id="KW-1185">Reference proteome</keyword>
<reference evidence="1" key="1">
    <citation type="submission" date="2020-04" db="EMBL/GenBank/DDBJ databases">
        <authorList>
            <person name="Alioto T."/>
            <person name="Alioto T."/>
            <person name="Gomez Garrido J."/>
        </authorList>
    </citation>
    <scope>NUCLEOTIDE SEQUENCE</scope>
    <source>
        <strain evidence="1">A484AB</strain>
    </source>
</reference>
<organism evidence="1 2">
    <name type="scientific">Paramuricea clavata</name>
    <name type="common">Red gorgonian</name>
    <name type="synonym">Violescent sea-whip</name>
    <dbReference type="NCBI Taxonomy" id="317549"/>
    <lineage>
        <taxon>Eukaryota</taxon>
        <taxon>Metazoa</taxon>
        <taxon>Cnidaria</taxon>
        <taxon>Anthozoa</taxon>
        <taxon>Octocorallia</taxon>
        <taxon>Malacalcyonacea</taxon>
        <taxon>Plexauridae</taxon>
        <taxon>Paramuricea</taxon>
    </lineage>
</organism>